<evidence type="ECO:0000256" key="2">
    <source>
        <dbReference type="ARBA" id="ARBA00022729"/>
    </source>
</evidence>
<protein>
    <submittedName>
        <fullName evidence="5">Lactate-binding periplasmic protein</fullName>
    </submittedName>
</protein>
<accession>A0ABY3ZQN3</accession>
<dbReference type="RefSeq" id="WP_243263877.1">
    <property type="nucleotide sequence ID" value="NZ_CP085147.1"/>
</dbReference>
<keyword evidence="6" id="KW-1185">Reference proteome</keyword>
<organism evidence="5 6">
    <name type="scientific">Sulfitobacter dubius</name>
    <dbReference type="NCBI Taxonomy" id="218673"/>
    <lineage>
        <taxon>Bacteria</taxon>
        <taxon>Pseudomonadati</taxon>
        <taxon>Pseudomonadota</taxon>
        <taxon>Alphaproteobacteria</taxon>
        <taxon>Rhodobacterales</taxon>
        <taxon>Roseobacteraceae</taxon>
        <taxon>Sulfitobacter</taxon>
    </lineage>
</organism>
<keyword evidence="2 4" id="KW-0732">Signal</keyword>
<sequence length="339" mass="36380">MKINILLAGAALAAATSTAGAQTLQIQSSGNSGSFVHLFYQDWVERYNTMTGEDGAKVEVLPFQAVVPYRETLDAITAGILAGDMQAVSYFAGRDQAFSVIGDLIAGYDTPDQVSMFCQYGGGKEILQEAYDSIMPDQLHVVGCAAFTREALVSAVEINGVDDLKGLNIRAPEGLATAVFEAAGASPVPLPYSEVFGSLEQGVIDAADASSYADNASTGVHEVATYPLYPGIHSMAVLQLVVGKSQWNRMSEPDQVALETWYTAMMTSMARASFIEDERAKAEEEAAGTVTVIDWPQEERDRLREIAVGAWEATAAESELADKALKTHRKFMKSIGLLE</sequence>
<evidence type="ECO:0000256" key="3">
    <source>
        <dbReference type="ARBA" id="ARBA00022764"/>
    </source>
</evidence>
<keyword evidence="5" id="KW-0614">Plasmid</keyword>
<dbReference type="NCBIfam" id="NF037995">
    <property type="entry name" value="TRAP_S1"/>
    <property type="match status" value="1"/>
</dbReference>
<dbReference type="Pfam" id="PF03480">
    <property type="entry name" value="DctP"/>
    <property type="match status" value="1"/>
</dbReference>
<dbReference type="PANTHER" id="PTHR33376">
    <property type="match status" value="1"/>
</dbReference>
<reference evidence="6" key="1">
    <citation type="journal article" date="2022" name="Microorganisms">
        <title>Beyond the ABCs#Discovery of Three New Plasmid Types in Rhodobacterales (RepQ, RepY, RepW).</title>
        <authorList>
            <person name="Freese H.M."/>
            <person name="Ringel V."/>
            <person name="Overmann J."/>
            <person name="Petersen J."/>
        </authorList>
    </citation>
    <scope>NUCLEOTIDE SEQUENCE [LARGE SCALE GENOMIC DNA]</scope>
    <source>
        <strain evidence="6">DSM 109990</strain>
        <plasmid evidence="6">pDSM109990_c</plasmid>
    </source>
</reference>
<dbReference type="PANTHER" id="PTHR33376:SF5">
    <property type="entry name" value="EXTRACYTOPLASMIC SOLUTE RECEPTOR PROTEIN"/>
    <property type="match status" value="1"/>
</dbReference>
<name>A0ABY3ZQN3_9RHOB</name>
<feature type="signal peptide" evidence="4">
    <location>
        <begin position="1"/>
        <end position="21"/>
    </location>
</feature>
<evidence type="ECO:0000256" key="1">
    <source>
        <dbReference type="ARBA" id="ARBA00004418"/>
    </source>
</evidence>
<comment type="subcellular location">
    <subcellularLocation>
        <location evidence="1">Periplasm</location>
    </subcellularLocation>
</comment>
<evidence type="ECO:0000256" key="4">
    <source>
        <dbReference type="SAM" id="SignalP"/>
    </source>
</evidence>
<evidence type="ECO:0000313" key="5">
    <source>
        <dbReference type="EMBL" id="UOA16939.1"/>
    </source>
</evidence>
<keyword evidence="3" id="KW-0574">Periplasm</keyword>
<evidence type="ECO:0000313" key="6">
    <source>
        <dbReference type="Proteomes" id="UP000831019"/>
    </source>
</evidence>
<dbReference type="Proteomes" id="UP000831019">
    <property type="component" value="Plasmid pDSM109990_c"/>
</dbReference>
<dbReference type="InterPro" id="IPR018389">
    <property type="entry name" value="DctP_fam"/>
</dbReference>
<dbReference type="EMBL" id="CP085147">
    <property type="protein sequence ID" value="UOA16939.1"/>
    <property type="molecule type" value="Genomic_DNA"/>
</dbReference>
<gene>
    <name evidence="5" type="ORF">DSM109990_03826</name>
</gene>
<proteinExistence type="predicted"/>
<dbReference type="Gene3D" id="3.40.190.170">
    <property type="entry name" value="Bacterial extracellular solute-binding protein, family 7"/>
    <property type="match status" value="1"/>
</dbReference>
<dbReference type="InterPro" id="IPR038404">
    <property type="entry name" value="TRAP_DctP_sf"/>
</dbReference>
<geneLocation type="plasmid" evidence="5 6">
    <name>pDSM109990_c</name>
</geneLocation>
<feature type="chain" id="PRO_5046053635" evidence="4">
    <location>
        <begin position="22"/>
        <end position="339"/>
    </location>
</feature>